<reference evidence="17 18" key="1">
    <citation type="journal article" date="2008" name="Nature">
        <title>The Trichoplax genome and the nature of placozoans.</title>
        <authorList>
            <person name="Srivastava M."/>
            <person name="Begovic E."/>
            <person name="Chapman J."/>
            <person name="Putnam N.H."/>
            <person name="Hellsten U."/>
            <person name="Kawashima T."/>
            <person name="Kuo A."/>
            <person name="Mitros T."/>
            <person name="Salamov A."/>
            <person name="Carpenter M.L."/>
            <person name="Signorovitch A.Y."/>
            <person name="Moreno M.A."/>
            <person name="Kamm K."/>
            <person name="Grimwood J."/>
            <person name="Schmutz J."/>
            <person name="Shapiro H."/>
            <person name="Grigoriev I.V."/>
            <person name="Buss L.W."/>
            <person name="Schierwater B."/>
            <person name="Dellaporta S.L."/>
            <person name="Rokhsar D.S."/>
        </authorList>
    </citation>
    <scope>NUCLEOTIDE SEQUENCE [LARGE SCALE GENOMIC DNA]</scope>
    <source>
        <strain evidence="17 18">Grell-BS-1999</strain>
    </source>
</reference>
<dbReference type="GO" id="GO:0005737">
    <property type="term" value="C:cytoplasm"/>
    <property type="evidence" value="ECO:0000318"/>
    <property type="project" value="GO_Central"/>
</dbReference>
<dbReference type="InParanoid" id="B3RY49"/>
<evidence type="ECO:0000256" key="4">
    <source>
        <dbReference type="ARBA" id="ARBA00007663"/>
    </source>
</evidence>
<evidence type="ECO:0000259" key="16">
    <source>
        <dbReference type="PROSITE" id="PS51163"/>
    </source>
</evidence>
<evidence type="ECO:0000256" key="2">
    <source>
        <dbReference type="ARBA" id="ARBA00004202"/>
    </source>
</evidence>
<keyword evidence="12" id="KW-0472">Membrane</keyword>
<evidence type="ECO:0000256" key="10">
    <source>
        <dbReference type="ARBA" id="ARBA00022946"/>
    </source>
</evidence>
<comment type="catalytic activity">
    <reaction evidence="13">
        <text>L-threonine + hydrogencarbonate + ATP = L-threonylcarbamoyladenylate + diphosphate + H2O</text>
        <dbReference type="Rhea" id="RHEA:36407"/>
        <dbReference type="ChEBI" id="CHEBI:15377"/>
        <dbReference type="ChEBI" id="CHEBI:17544"/>
        <dbReference type="ChEBI" id="CHEBI:30616"/>
        <dbReference type="ChEBI" id="CHEBI:33019"/>
        <dbReference type="ChEBI" id="CHEBI:57926"/>
        <dbReference type="ChEBI" id="CHEBI:73682"/>
        <dbReference type="EC" id="2.7.7.87"/>
    </reaction>
</comment>
<keyword evidence="9" id="KW-0808">Transferase</keyword>
<dbReference type="GeneID" id="6753641"/>
<dbReference type="Proteomes" id="UP000009022">
    <property type="component" value="Unassembled WGS sequence"/>
</dbReference>
<evidence type="ECO:0000256" key="8">
    <source>
        <dbReference type="ARBA" id="ARBA00022490"/>
    </source>
</evidence>
<protein>
    <recommendedName>
        <fullName evidence="6">Threonylcarbamoyl-AMP synthase</fullName>
        <ecNumber evidence="5">2.7.7.87</ecNumber>
    </recommendedName>
</protein>
<evidence type="ECO:0000256" key="15">
    <source>
        <dbReference type="ARBA" id="ARBA00063146"/>
    </source>
</evidence>
<evidence type="ECO:0000256" key="7">
    <source>
        <dbReference type="ARBA" id="ARBA00022475"/>
    </source>
</evidence>
<dbReference type="PANTHER" id="PTHR17490:SF10">
    <property type="entry name" value="THREONYLCARBAMOYL-AMP SYNTHASE"/>
    <property type="match status" value="1"/>
</dbReference>
<dbReference type="RefSeq" id="XP_002112428.1">
    <property type="nucleotide sequence ID" value="XM_002112392.1"/>
</dbReference>
<dbReference type="OMA" id="YALGCQI"/>
<dbReference type="EMBL" id="DS985245">
    <property type="protein sequence ID" value="EDV24538.1"/>
    <property type="molecule type" value="Genomic_DNA"/>
</dbReference>
<dbReference type="FunFam" id="3.90.870.10:FF:000007">
    <property type="entry name" value="YrdC N6-threonylcarbamoyltransferase domain containing"/>
    <property type="match status" value="1"/>
</dbReference>
<dbReference type="GO" id="GO:0005739">
    <property type="term" value="C:mitochondrion"/>
    <property type="evidence" value="ECO:0007669"/>
    <property type="project" value="UniProtKB-SubCell"/>
</dbReference>
<evidence type="ECO:0000256" key="13">
    <source>
        <dbReference type="ARBA" id="ARBA00048366"/>
    </source>
</evidence>
<name>B3RY49_TRIAD</name>
<evidence type="ECO:0000256" key="14">
    <source>
        <dbReference type="ARBA" id="ARBA00058524"/>
    </source>
</evidence>
<dbReference type="GO" id="GO:0006450">
    <property type="term" value="P:regulation of translational fidelity"/>
    <property type="evidence" value="ECO:0000318"/>
    <property type="project" value="GO_Central"/>
</dbReference>
<dbReference type="InterPro" id="IPR050156">
    <property type="entry name" value="TC-AMP_synthase_SUA5"/>
</dbReference>
<evidence type="ECO:0000313" key="17">
    <source>
        <dbReference type="EMBL" id="EDV24538.1"/>
    </source>
</evidence>
<dbReference type="InterPro" id="IPR006070">
    <property type="entry name" value="Sua5-like_dom"/>
</dbReference>
<keyword evidence="7" id="KW-1003">Cell membrane</keyword>
<evidence type="ECO:0000256" key="9">
    <source>
        <dbReference type="ARBA" id="ARBA00022679"/>
    </source>
</evidence>
<dbReference type="GO" id="GO:0016779">
    <property type="term" value="F:nucleotidyltransferase activity"/>
    <property type="evidence" value="ECO:0000318"/>
    <property type="project" value="GO_Central"/>
</dbReference>
<evidence type="ECO:0000256" key="5">
    <source>
        <dbReference type="ARBA" id="ARBA00012584"/>
    </source>
</evidence>
<comment type="function">
    <text evidence="14">Cytoplasmic and mitochondrial threonylcarbamoyl-AMP synthase required for the formation of a threonylcarbamoyl group on adenosine at position 37 (t(6)A37) in tRNAs that read codons beginning with adenine. Catalyzes the conversion of L-threonine, HCO(3)(-)/CO(2) and ATP to give threonylcarbamoyl-AMP (TC-AMP) as the acyladenylate intermediate, with the release of diphosphate. Participates in t(6)A37 formation in cytoplasmic and mitochondrial tRNAs. May regulate the activity of some transporters.</text>
</comment>
<dbReference type="Pfam" id="PF01300">
    <property type="entry name" value="Sua5_yciO_yrdC"/>
    <property type="match status" value="1"/>
</dbReference>
<gene>
    <name evidence="17" type="ORF">TRIADDRAFT_25776</name>
</gene>
<dbReference type="PhylomeDB" id="B3RY49"/>
<dbReference type="eggNOG" id="KOG3051">
    <property type="taxonomic scope" value="Eukaryota"/>
</dbReference>
<dbReference type="PANTHER" id="PTHR17490">
    <property type="entry name" value="SUA5"/>
    <property type="match status" value="1"/>
</dbReference>
<dbReference type="GO" id="GO:0003725">
    <property type="term" value="F:double-stranded RNA binding"/>
    <property type="evidence" value="ECO:0007669"/>
    <property type="project" value="InterPro"/>
</dbReference>
<dbReference type="HOGENOM" id="CLU_031397_5_1_1"/>
<keyword evidence="18" id="KW-1185">Reference proteome</keyword>
<proteinExistence type="inferred from homology"/>
<organism evidence="17 18">
    <name type="scientific">Trichoplax adhaerens</name>
    <name type="common">Trichoplax reptans</name>
    <dbReference type="NCBI Taxonomy" id="10228"/>
    <lineage>
        <taxon>Eukaryota</taxon>
        <taxon>Metazoa</taxon>
        <taxon>Placozoa</taxon>
        <taxon>Uniplacotomia</taxon>
        <taxon>Trichoplacea</taxon>
        <taxon>Trichoplacidae</taxon>
        <taxon>Trichoplax</taxon>
    </lineage>
</organism>
<evidence type="ECO:0000256" key="6">
    <source>
        <dbReference type="ARBA" id="ARBA00015492"/>
    </source>
</evidence>
<comment type="subcellular location">
    <subcellularLocation>
        <location evidence="2">Cell membrane</location>
        <topology evidence="2">Peripheral membrane protein</topology>
    </subcellularLocation>
    <subcellularLocation>
        <location evidence="3">Cytoplasm</location>
    </subcellularLocation>
    <subcellularLocation>
        <location evidence="1">Mitochondrion</location>
    </subcellularLocation>
</comment>
<accession>B3RY49</accession>
<dbReference type="FunCoup" id="B3RY49">
    <property type="interactions" value="519"/>
</dbReference>
<dbReference type="GO" id="GO:0061710">
    <property type="term" value="F:L-threonylcarbamoyladenylate synthase"/>
    <property type="evidence" value="ECO:0007669"/>
    <property type="project" value="UniProtKB-EC"/>
</dbReference>
<keyword evidence="11" id="KW-0496">Mitochondrion</keyword>
<evidence type="ECO:0000256" key="1">
    <source>
        <dbReference type="ARBA" id="ARBA00004173"/>
    </source>
</evidence>
<dbReference type="SUPFAM" id="SSF55821">
    <property type="entry name" value="YrdC/RibB"/>
    <property type="match status" value="1"/>
</dbReference>
<evidence type="ECO:0000256" key="11">
    <source>
        <dbReference type="ARBA" id="ARBA00023128"/>
    </source>
</evidence>
<dbReference type="PROSITE" id="PS51163">
    <property type="entry name" value="YRDC"/>
    <property type="match status" value="1"/>
</dbReference>
<dbReference type="CTD" id="6753641"/>
<dbReference type="EC" id="2.7.7.87" evidence="5"/>
<dbReference type="GO" id="GO:0005886">
    <property type="term" value="C:plasma membrane"/>
    <property type="evidence" value="ECO:0007669"/>
    <property type="project" value="UniProtKB-SubCell"/>
</dbReference>
<comment type="subunit">
    <text evidence="15">Interacts with RSC1A1.</text>
</comment>
<dbReference type="KEGG" id="tad:TRIADDRAFT_25776"/>
<dbReference type="Gene3D" id="3.90.870.10">
    <property type="entry name" value="DHBP synthase"/>
    <property type="match status" value="1"/>
</dbReference>
<comment type="similarity">
    <text evidence="4">Belongs to the SUA5 family.</text>
</comment>
<dbReference type="GO" id="GO:0000049">
    <property type="term" value="F:tRNA binding"/>
    <property type="evidence" value="ECO:0000318"/>
    <property type="project" value="GO_Central"/>
</dbReference>
<feature type="non-terminal residue" evidence="17">
    <location>
        <position position="1"/>
    </location>
</feature>
<dbReference type="AlphaFoldDB" id="B3RY49"/>
<evidence type="ECO:0000256" key="12">
    <source>
        <dbReference type="ARBA" id="ARBA00023136"/>
    </source>
</evidence>
<dbReference type="InterPro" id="IPR017945">
    <property type="entry name" value="DHBP_synth_RibB-like_a/b_dom"/>
</dbReference>
<sequence length="219" mass="23932">AVSAAKESLQAGNIIALPTDTIYGIAALAQLPNAVDKLYNTKGRRRDNPISICVGDVADLKRQVHLRPWCSVCVCDALLYDLLPGPVTLVFQRHPVLNPKLNPNTNLVGIRIPDFPFIREVARACDQPLALTSANKSLALSSLAIDEFQSLWDQLDVIFDGGRISQSGDDQSSRLGSTVINLSVEGYFKIIRKGSAFENTVKLLVNKYGLIELIDSKDN</sequence>
<keyword evidence="8" id="KW-0963">Cytoplasm</keyword>
<dbReference type="OrthoDB" id="3648309at2759"/>
<dbReference type="STRING" id="10228.B3RY49"/>
<keyword evidence="10" id="KW-0809">Transit peptide</keyword>
<evidence type="ECO:0000256" key="3">
    <source>
        <dbReference type="ARBA" id="ARBA00004496"/>
    </source>
</evidence>
<evidence type="ECO:0000313" key="18">
    <source>
        <dbReference type="Proteomes" id="UP000009022"/>
    </source>
</evidence>
<feature type="domain" description="YrdC-like" evidence="16">
    <location>
        <begin position="1"/>
        <end position="196"/>
    </location>
</feature>